<feature type="region of interest" description="Disordered" evidence="1">
    <location>
        <begin position="100"/>
        <end position="126"/>
    </location>
</feature>
<dbReference type="WBParaSite" id="L893_g12708.t1">
    <property type="protein sequence ID" value="L893_g12708.t1"/>
    <property type="gene ID" value="L893_g12708"/>
</dbReference>
<evidence type="ECO:0000256" key="1">
    <source>
        <dbReference type="SAM" id="MobiDB-lite"/>
    </source>
</evidence>
<accession>A0A1I7Y4P3</accession>
<feature type="region of interest" description="Disordered" evidence="1">
    <location>
        <begin position="159"/>
        <end position="179"/>
    </location>
</feature>
<organism evidence="2 3">
    <name type="scientific">Steinernema glaseri</name>
    <dbReference type="NCBI Taxonomy" id="37863"/>
    <lineage>
        <taxon>Eukaryota</taxon>
        <taxon>Metazoa</taxon>
        <taxon>Ecdysozoa</taxon>
        <taxon>Nematoda</taxon>
        <taxon>Chromadorea</taxon>
        <taxon>Rhabditida</taxon>
        <taxon>Tylenchina</taxon>
        <taxon>Panagrolaimomorpha</taxon>
        <taxon>Strongyloidoidea</taxon>
        <taxon>Steinernematidae</taxon>
        <taxon>Steinernema</taxon>
    </lineage>
</organism>
<feature type="compositionally biased region" description="Basic and acidic residues" evidence="1">
    <location>
        <begin position="159"/>
        <end position="172"/>
    </location>
</feature>
<evidence type="ECO:0000313" key="2">
    <source>
        <dbReference type="Proteomes" id="UP000095287"/>
    </source>
</evidence>
<name>A0A1I7Y4P3_9BILA</name>
<dbReference type="AlphaFoldDB" id="A0A1I7Y4P3"/>
<feature type="compositionally biased region" description="Polar residues" evidence="1">
    <location>
        <begin position="1"/>
        <end position="16"/>
    </location>
</feature>
<feature type="compositionally biased region" description="Basic and acidic residues" evidence="1">
    <location>
        <begin position="109"/>
        <end position="119"/>
    </location>
</feature>
<evidence type="ECO:0000313" key="3">
    <source>
        <dbReference type="WBParaSite" id="L893_g12708.t1"/>
    </source>
</evidence>
<sequence length="233" mass="26484">MEFFNVTSSTLKATRNSGEETEGLQKQPQYAHRQESTRPRPARLRRLGPLLLRRGATLRLWTDPEVFLVHQRAEEPTASERVEHGHVDKGNRTAPRLSAALQQRRGAVRAREEVDRGSARPEGGGQLRLRPLLLDAGAAEEVKTETEWTVCRDKYSSRSEEVHGDDTSKEITRGSSGEDSQKCLWSWECSRFLAYSWTLWLTKILGLGLCRFQVLHRSTAAKKTRRCLANCKD</sequence>
<reference evidence="3" key="1">
    <citation type="submission" date="2016-11" db="UniProtKB">
        <authorList>
            <consortium name="WormBaseParasite"/>
        </authorList>
    </citation>
    <scope>IDENTIFICATION</scope>
</reference>
<protein>
    <submittedName>
        <fullName evidence="3">Uncharacterized protein</fullName>
    </submittedName>
</protein>
<dbReference type="Proteomes" id="UP000095287">
    <property type="component" value="Unplaced"/>
</dbReference>
<feature type="region of interest" description="Disordered" evidence="1">
    <location>
        <begin position="1"/>
        <end position="43"/>
    </location>
</feature>
<keyword evidence="2" id="KW-1185">Reference proteome</keyword>
<proteinExistence type="predicted"/>